<evidence type="ECO:0000256" key="1">
    <source>
        <dbReference type="SAM" id="MobiDB-lite"/>
    </source>
</evidence>
<dbReference type="InterPro" id="IPR053749">
    <property type="entry name" value="TA_system-associated_sf"/>
</dbReference>
<feature type="compositionally biased region" description="Basic and acidic residues" evidence="1">
    <location>
        <begin position="60"/>
        <end position="78"/>
    </location>
</feature>
<feature type="compositionally biased region" description="Low complexity" evidence="1">
    <location>
        <begin position="79"/>
        <end position="89"/>
    </location>
</feature>
<dbReference type="AlphaFoldDB" id="A0A1I0X8C2"/>
<name>A0A1I0X8C2_9CLOT</name>
<feature type="chain" id="PRO_5038566530" evidence="2">
    <location>
        <begin position="22"/>
        <end position="240"/>
    </location>
</feature>
<proteinExistence type="predicted"/>
<dbReference type="EMBL" id="FOKI01000007">
    <property type="protein sequence ID" value="SFA96937.1"/>
    <property type="molecule type" value="Genomic_DNA"/>
</dbReference>
<keyword evidence="4" id="KW-1185">Reference proteome</keyword>
<feature type="region of interest" description="Disordered" evidence="1">
    <location>
        <begin position="23"/>
        <end position="102"/>
    </location>
</feature>
<reference evidence="3 4" key="1">
    <citation type="submission" date="2016-10" db="EMBL/GenBank/DDBJ databases">
        <authorList>
            <person name="de Groot N.N."/>
        </authorList>
    </citation>
    <scope>NUCLEOTIDE SEQUENCE [LARGE SCALE GENOMIC DNA]</scope>
    <source>
        <strain evidence="3 4">DSM 12271</strain>
    </source>
</reference>
<evidence type="ECO:0000313" key="3">
    <source>
        <dbReference type="EMBL" id="SFA96937.1"/>
    </source>
</evidence>
<gene>
    <name evidence="3" type="ORF">SAMN04488528_1007131</name>
</gene>
<feature type="signal peptide" evidence="2">
    <location>
        <begin position="1"/>
        <end position="21"/>
    </location>
</feature>
<evidence type="ECO:0000256" key="2">
    <source>
        <dbReference type="SAM" id="SignalP"/>
    </source>
</evidence>
<keyword evidence="2" id="KW-0732">Signal</keyword>
<sequence length="240" mass="27092">MKKFICFVTILSTIMLFGCSSKPNSVSETSVQSTPETLLSDSSSDDTSKDIPSEISLESTNKDTNSKIESSKPIEQKKSSTNSNKTNSKSENKPATNNNPSEKELMNLVINGENALRSIFKGSAYHSKNIIIKDDFYYGEVTDFSSKDDMKKVLSPYFTDSTINTIFEKYLIEKDGKLYFTIGDGGLRVDYNTCKKEFSYNSNKITIKLIDNSHADDVITEIRTLELINGKWLFTDFWYV</sequence>
<organism evidence="3 4">
    <name type="scientific">Clostridium frigidicarnis</name>
    <dbReference type="NCBI Taxonomy" id="84698"/>
    <lineage>
        <taxon>Bacteria</taxon>
        <taxon>Bacillati</taxon>
        <taxon>Bacillota</taxon>
        <taxon>Clostridia</taxon>
        <taxon>Eubacteriales</taxon>
        <taxon>Clostridiaceae</taxon>
        <taxon>Clostridium</taxon>
    </lineage>
</organism>
<feature type="compositionally biased region" description="Polar residues" evidence="1">
    <location>
        <begin position="23"/>
        <end position="36"/>
    </location>
</feature>
<dbReference type="Pfam" id="PF16800">
    <property type="entry name" value="Endopep_inhib"/>
    <property type="match status" value="1"/>
</dbReference>
<evidence type="ECO:0000313" key="4">
    <source>
        <dbReference type="Proteomes" id="UP000198619"/>
    </source>
</evidence>
<accession>A0A1I0X8C2</accession>
<dbReference type="PROSITE" id="PS51257">
    <property type="entry name" value="PROKAR_LIPOPROTEIN"/>
    <property type="match status" value="1"/>
</dbReference>
<dbReference type="OrthoDB" id="1926702at2"/>
<dbReference type="RefSeq" id="WP_090039845.1">
    <property type="nucleotide sequence ID" value="NZ_FOKI01000007.1"/>
</dbReference>
<dbReference type="Gene3D" id="3.10.450.420">
    <property type="match status" value="1"/>
</dbReference>
<protein>
    <submittedName>
        <fullName evidence="3">IseA DL-endopeptidase inhibitor</fullName>
    </submittedName>
</protein>
<dbReference type="Proteomes" id="UP000198619">
    <property type="component" value="Unassembled WGS sequence"/>
</dbReference>
<dbReference type="InterPro" id="IPR031841">
    <property type="entry name" value="Endopep_inhib"/>
</dbReference>